<dbReference type="EMBL" id="CNGE01000329">
    <property type="protein sequence ID" value="CKS50287.1"/>
    <property type="molecule type" value="Genomic_DNA"/>
</dbReference>
<dbReference type="EMBL" id="CFOH01000252">
    <property type="protein sequence ID" value="CFE50768.1"/>
    <property type="molecule type" value="Genomic_DNA"/>
</dbReference>
<sequence length="116" mass="12806">MPECLCSWLYQPKNRSQCTRAASIDSNRFGKSGRYLRVLNWASDNGLSLLVCGRECDLVTPRSASSSATGLELIDEPRSACRVSWSALMCWAARVCAISRSAKTFDSREATIHPTT</sequence>
<accession>A0A654T554</accession>
<dbReference type="EMBL" id="CGCX01000176">
    <property type="protein sequence ID" value="CFR69002.1"/>
    <property type="molecule type" value="Genomic_DNA"/>
</dbReference>
<dbReference type="EMBL" id="CQQC01001778">
    <property type="protein sequence ID" value="CNW23695.1"/>
    <property type="molecule type" value="Genomic_DNA"/>
</dbReference>
<evidence type="ECO:0000313" key="3">
    <source>
        <dbReference type="EMBL" id="CFR69002.1"/>
    </source>
</evidence>
<evidence type="ECO:0000313" key="2">
    <source>
        <dbReference type="EMBL" id="CFE50768.1"/>
    </source>
</evidence>
<evidence type="ECO:0000313" key="4">
    <source>
        <dbReference type="EMBL" id="CKS50287.1"/>
    </source>
</evidence>
<name>A0A654T554_MYCTX</name>
<evidence type="ECO:0000313" key="12">
    <source>
        <dbReference type="Proteomes" id="UP000048948"/>
    </source>
</evidence>
<evidence type="ECO:0000313" key="9">
    <source>
        <dbReference type="Proteomes" id="UP000046680"/>
    </source>
</evidence>
<evidence type="ECO:0000313" key="8">
    <source>
        <dbReference type="Proteomes" id="UP000045842"/>
    </source>
</evidence>
<dbReference type="Proteomes" id="UP000039217">
    <property type="component" value="Unassembled WGS sequence"/>
</dbReference>
<dbReference type="EMBL" id="CFOE01000044">
    <property type="protein sequence ID" value="CFE36761.1"/>
    <property type="molecule type" value="Genomic_DNA"/>
</dbReference>
<evidence type="ECO:0000313" key="11">
    <source>
        <dbReference type="Proteomes" id="UP000048289"/>
    </source>
</evidence>
<dbReference type="AlphaFoldDB" id="A0A654T554"/>
<dbReference type="Proteomes" id="UP000048289">
    <property type="component" value="Unassembled WGS sequence"/>
</dbReference>
<evidence type="ECO:0000313" key="7">
    <source>
        <dbReference type="Proteomes" id="UP000039217"/>
    </source>
</evidence>
<dbReference type="Proteomes" id="UP000048948">
    <property type="component" value="Unassembled WGS sequence"/>
</dbReference>
<dbReference type="Proteomes" id="UP000045842">
    <property type="component" value="Unassembled WGS sequence"/>
</dbReference>
<reference evidence="7 8" key="1">
    <citation type="submission" date="2015-03" db="EMBL/GenBank/DDBJ databases">
        <authorList>
            <consortium name="Pathogen Informatics"/>
        </authorList>
    </citation>
    <scope>NUCLEOTIDE SEQUENCE [LARGE SCALE GENOMIC DNA]</scope>
    <source>
        <strain evidence="4 12">Bir 172</strain>
        <strain evidence="3 9">C09601061</strain>
        <strain evidence="5 7">D00501624</strain>
        <strain evidence="6 8">G09801536</strain>
        <strain evidence="1 11">G09901357</strain>
        <strain evidence="2 10">H09601792</strain>
    </source>
</reference>
<dbReference type="EMBL" id="CSAD01000299">
    <property type="protein sequence ID" value="COV68013.1"/>
    <property type="molecule type" value="Genomic_DNA"/>
</dbReference>
<dbReference type="Proteomes" id="UP000046680">
    <property type="component" value="Unassembled WGS sequence"/>
</dbReference>
<proteinExistence type="predicted"/>
<gene>
    <name evidence="3" type="ORF">ERS007657_00734</name>
    <name evidence="5" type="ORF">ERS007661_03706</name>
    <name evidence="6" type="ORF">ERS007679_02274</name>
    <name evidence="1" type="ORF">ERS007681_00599</name>
    <name evidence="2" type="ORF">ERS007688_01789</name>
    <name evidence="4" type="ORF">ERS027646_01978</name>
</gene>
<protein>
    <submittedName>
        <fullName evidence="1">Uncharacterized protein</fullName>
    </submittedName>
</protein>
<evidence type="ECO:0000313" key="10">
    <source>
        <dbReference type="Proteomes" id="UP000046947"/>
    </source>
</evidence>
<dbReference type="Proteomes" id="UP000046947">
    <property type="component" value="Unassembled WGS sequence"/>
</dbReference>
<evidence type="ECO:0000313" key="5">
    <source>
        <dbReference type="EMBL" id="CNW23695.1"/>
    </source>
</evidence>
<evidence type="ECO:0000313" key="1">
    <source>
        <dbReference type="EMBL" id="CFE36761.1"/>
    </source>
</evidence>
<organism evidence="1 11">
    <name type="scientific">Mycobacterium tuberculosis</name>
    <dbReference type="NCBI Taxonomy" id="1773"/>
    <lineage>
        <taxon>Bacteria</taxon>
        <taxon>Bacillati</taxon>
        <taxon>Actinomycetota</taxon>
        <taxon>Actinomycetes</taxon>
        <taxon>Mycobacteriales</taxon>
        <taxon>Mycobacteriaceae</taxon>
        <taxon>Mycobacterium</taxon>
        <taxon>Mycobacterium tuberculosis complex</taxon>
    </lineage>
</organism>
<evidence type="ECO:0000313" key="6">
    <source>
        <dbReference type="EMBL" id="COV68013.1"/>
    </source>
</evidence>